<dbReference type="HAMAP" id="MF_00658">
    <property type="entry name" value="23SrRNA_methyltr_H"/>
    <property type="match status" value="1"/>
</dbReference>
<comment type="catalytic activity">
    <reaction evidence="5">
        <text>pseudouridine(1915) in 23S rRNA + S-adenosyl-L-methionine = N(3)-methylpseudouridine(1915) in 23S rRNA + S-adenosyl-L-homocysteine + H(+)</text>
        <dbReference type="Rhea" id="RHEA:42752"/>
        <dbReference type="Rhea" id="RHEA-COMP:10221"/>
        <dbReference type="Rhea" id="RHEA-COMP:10222"/>
        <dbReference type="ChEBI" id="CHEBI:15378"/>
        <dbReference type="ChEBI" id="CHEBI:57856"/>
        <dbReference type="ChEBI" id="CHEBI:59789"/>
        <dbReference type="ChEBI" id="CHEBI:65314"/>
        <dbReference type="ChEBI" id="CHEBI:74486"/>
        <dbReference type="EC" id="2.1.1.177"/>
    </reaction>
</comment>
<name>A0A0C2UXN0_PARME</name>
<dbReference type="PANTHER" id="PTHR33603:SF1">
    <property type="entry name" value="RIBOSOMAL RNA LARGE SUBUNIT METHYLTRANSFERASE H"/>
    <property type="match status" value="1"/>
</dbReference>
<dbReference type="InterPro" id="IPR029028">
    <property type="entry name" value="Alpha/beta_knot_MTases"/>
</dbReference>
<dbReference type="Gene3D" id="3.40.1280.10">
    <property type="match status" value="1"/>
</dbReference>
<keyword evidence="3 5" id="KW-0949">S-adenosyl-L-methionine</keyword>
<keyword evidence="7" id="KW-1185">Reference proteome</keyword>
<dbReference type="PANTHER" id="PTHR33603">
    <property type="entry name" value="METHYLTRANSFERASE"/>
    <property type="match status" value="1"/>
</dbReference>
<reference evidence="6 7" key="1">
    <citation type="submission" date="2015-01" db="EMBL/GenBank/DDBJ databases">
        <title>Genome Sequence of Magnetospirillum magnetotacticum Strain MS-1.</title>
        <authorList>
            <person name="Marinov G.K."/>
            <person name="Smalley M.D."/>
            <person name="DeSalvo G."/>
        </authorList>
    </citation>
    <scope>NUCLEOTIDE SEQUENCE [LARGE SCALE GENOMIC DNA]</scope>
    <source>
        <strain evidence="6 7">MS-1</strain>
    </source>
</reference>
<dbReference type="STRING" id="272627.CCC_00637"/>
<evidence type="ECO:0000256" key="2">
    <source>
        <dbReference type="ARBA" id="ARBA00022679"/>
    </source>
</evidence>
<dbReference type="Proteomes" id="UP000031971">
    <property type="component" value="Unassembled WGS sequence"/>
</dbReference>
<evidence type="ECO:0000313" key="7">
    <source>
        <dbReference type="Proteomes" id="UP000031971"/>
    </source>
</evidence>
<feature type="binding site" evidence="5">
    <location>
        <position position="100"/>
    </location>
    <ligand>
        <name>S-adenosyl-L-methionine</name>
        <dbReference type="ChEBI" id="CHEBI:59789"/>
    </ligand>
</feature>
<evidence type="ECO:0000313" key="6">
    <source>
        <dbReference type="EMBL" id="KIL97576.1"/>
    </source>
</evidence>
<dbReference type="AlphaFoldDB" id="A0A0C2UXN0"/>
<feature type="binding site" evidence="5">
    <location>
        <position position="68"/>
    </location>
    <ligand>
        <name>S-adenosyl-L-methionine</name>
        <dbReference type="ChEBI" id="CHEBI:59789"/>
    </ligand>
</feature>
<dbReference type="GO" id="GO:0070038">
    <property type="term" value="F:rRNA (pseudouridine-N3-)-methyltransferase activity"/>
    <property type="evidence" value="ECO:0007669"/>
    <property type="project" value="UniProtKB-UniRule"/>
</dbReference>
<organism evidence="6 7">
    <name type="scientific">Paramagnetospirillum magnetotacticum MS-1</name>
    <dbReference type="NCBI Taxonomy" id="272627"/>
    <lineage>
        <taxon>Bacteria</taxon>
        <taxon>Pseudomonadati</taxon>
        <taxon>Pseudomonadota</taxon>
        <taxon>Alphaproteobacteria</taxon>
        <taxon>Rhodospirillales</taxon>
        <taxon>Magnetospirillaceae</taxon>
        <taxon>Paramagnetospirillum</taxon>
    </lineage>
</organism>
<accession>A0A0C2UXN0</accession>
<dbReference type="NCBIfam" id="NF000989">
    <property type="entry name" value="PRK00103.2-3"/>
    <property type="match status" value="1"/>
</dbReference>
<keyword evidence="1 5" id="KW-0489">Methyltransferase</keyword>
<evidence type="ECO:0000256" key="1">
    <source>
        <dbReference type="ARBA" id="ARBA00022603"/>
    </source>
</evidence>
<feature type="binding site" evidence="5">
    <location>
        <begin position="119"/>
        <end position="124"/>
    </location>
    <ligand>
        <name>S-adenosyl-L-methionine</name>
        <dbReference type="ChEBI" id="CHEBI:59789"/>
    </ligand>
</feature>
<dbReference type="Pfam" id="PF02590">
    <property type="entry name" value="SPOUT_MTase"/>
    <property type="match status" value="1"/>
</dbReference>
<dbReference type="PIRSF" id="PIRSF004505">
    <property type="entry name" value="MT_bac"/>
    <property type="match status" value="1"/>
</dbReference>
<dbReference type="InterPro" id="IPR029026">
    <property type="entry name" value="tRNA_m1G_MTases_N"/>
</dbReference>
<keyword evidence="5" id="KW-0963">Cytoplasm</keyword>
<dbReference type="RefSeq" id="WP_009870497.1">
    <property type="nucleotide sequence ID" value="NZ_JXSL01000030.1"/>
</dbReference>
<sequence length="152" mass="16788">MRLLIAAVGKAKAGPEQELFRQYCRRLTPPPILKEVEEKRPLSGAQLKAREAELLLAVIPDGAKVVALDERGRDLGSVEFAGKLRDWRDGGAQDIAFVIGGADGHGDAVRDRADLLLSFGRLTWPHMLVRALLAEQLWRAHSILTGHPYHRA</sequence>
<gene>
    <name evidence="5" type="primary">rlmH</name>
    <name evidence="6" type="ORF">CCC_00637</name>
</gene>
<comment type="similarity">
    <text evidence="4 5">Belongs to the RNA methyltransferase RlmH family.</text>
</comment>
<evidence type="ECO:0000256" key="3">
    <source>
        <dbReference type="ARBA" id="ARBA00022691"/>
    </source>
</evidence>
<evidence type="ECO:0000256" key="5">
    <source>
        <dbReference type="HAMAP-Rule" id="MF_00658"/>
    </source>
</evidence>
<dbReference type="CDD" id="cd18081">
    <property type="entry name" value="RlmH-like"/>
    <property type="match status" value="1"/>
</dbReference>
<comment type="subunit">
    <text evidence="5">Homodimer.</text>
</comment>
<dbReference type="GO" id="GO:0005737">
    <property type="term" value="C:cytoplasm"/>
    <property type="evidence" value="ECO:0007669"/>
    <property type="project" value="UniProtKB-SubCell"/>
</dbReference>
<protein>
    <recommendedName>
        <fullName evidence="5">Ribosomal RNA large subunit methyltransferase H</fullName>
        <ecNumber evidence="5">2.1.1.177</ecNumber>
    </recommendedName>
    <alternativeName>
        <fullName evidence="5">23S rRNA (pseudouridine1915-N3)-methyltransferase</fullName>
    </alternativeName>
    <alternativeName>
        <fullName evidence="5">23S rRNA m3Psi1915 methyltransferase</fullName>
    </alternativeName>
    <alternativeName>
        <fullName evidence="5">rRNA (pseudouridine-N3-)-methyltransferase RlmH</fullName>
    </alternativeName>
</protein>
<proteinExistence type="inferred from homology"/>
<dbReference type="EMBL" id="JXSL01000030">
    <property type="protein sequence ID" value="KIL97576.1"/>
    <property type="molecule type" value="Genomic_DNA"/>
</dbReference>
<dbReference type="OrthoDB" id="9806643at2"/>
<comment type="function">
    <text evidence="5">Specifically methylates the pseudouridine at position 1915 (m3Psi1915) in 23S rRNA.</text>
</comment>
<dbReference type="EC" id="2.1.1.177" evidence="5"/>
<evidence type="ECO:0000256" key="4">
    <source>
        <dbReference type="ARBA" id="ARBA00038303"/>
    </source>
</evidence>
<dbReference type="InterPro" id="IPR003742">
    <property type="entry name" value="RlmH-like"/>
</dbReference>
<dbReference type="SUPFAM" id="SSF75217">
    <property type="entry name" value="alpha/beta knot"/>
    <property type="match status" value="1"/>
</dbReference>
<keyword evidence="2 5" id="KW-0808">Transferase</keyword>
<comment type="subcellular location">
    <subcellularLocation>
        <location evidence="5">Cytoplasm</location>
    </subcellularLocation>
</comment>
<keyword evidence="5" id="KW-0698">rRNA processing</keyword>
<comment type="caution">
    <text evidence="6">The sequence shown here is derived from an EMBL/GenBank/DDBJ whole genome shotgun (WGS) entry which is preliminary data.</text>
</comment>